<dbReference type="EMBL" id="ACPB03024375">
    <property type="status" value="NOT_ANNOTATED_CDS"/>
    <property type="molecule type" value="Genomic_DNA"/>
</dbReference>
<evidence type="ECO:0000256" key="2">
    <source>
        <dbReference type="SAM" id="SignalP"/>
    </source>
</evidence>
<evidence type="ECO:0000313" key="4">
    <source>
        <dbReference type="Proteomes" id="UP000015103"/>
    </source>
</evidence>
<feature type="region of interest" description="Disordered" evidence="1">
    <location>
        <begin position="264"/>
        <end position="295"/>
    </location>
</feature>
<feature type="compositionally biased region" description="Polar residues" evidence="1">
    <location>
        <begin position="511"/>
        <end position="529"/>
    </location>
</feature>
<feature type="region of interest" description="Disordered" evidence="1">
    <location>
        <begin position="171"/>
        <end position="240"/>
    </location>
</feature>
<feature type="compositionally biased region" description="Basic and acidic residues" evidence="1">
    <location>
        <begin position="264"/>
        <end position="274"/>
    </location>
</feature>
<keyword evidence="2" id="KW-0732">Signal</keyword>
<keyword evidence="4" id="KW-1185">Reference proteome</keyword>
<dbReference type="EnsemblMetazoa" id="RPRC005128-RA">
    <property type="protein sequence ID" value="RPRC005128-PA"/>
    <property type="gene ID" value="RPRC005128"/>
</dbReference>
<dbReference type="VEuPathDB" id="VectorBase:RPRC005128"/>
<feature type="compositionally biased region" description="Basic and acidic residues" evidence="1">
    <location>
        <begin position="283"/>
        <end position="295"/>
    </location>
</feature>
<name>T1HM54_RHOPR</name>
<feature type="chain" id="PRO_5043780569" evidence="2">
    <location>
        <begin position="18"/>
        <end position="591"/>
    </location>
</feature>
<feature type="region of interest" description="Disordered" evidence="1">
    <location>
        <begin position="38"/>
        <end position="58"/>
    </location>
</feature>
<sequence>GLFLAVLGCLFLQNTKADEKLKKVVIKVPSRIKHIYHQHTQKVHIHKHPKKISKPKPKPVVKVVKIQEEIKWKPDWKDNQWKPKIHEGRNRKDNQNWKETRGYEQKFKPKGFVVTKGKDEKRNSYEESGAEESKIHKDYYGVMKGWKQDNDFSEDLEHLARDHFEDLMDGRERKVSGSRGGRGNKERIHKKKCDYEEESHEVQEDWGSFNPTNYRSNGKKRGQPHRDQKPRSRRPYLINDKYEGSEIFEDSYSKDSIWPERREHPSWHKKDGENTKWSIPVAEHTDDWDQKPKESSSKFSQISFDDFINSSEFVPSSDYYGSSWNGKSDYFPQSSSIESGHEAVRKNALSIPLSAYFNGEITEQSLTGKSPQNFDNNDHLNPSVQKIIIAPFNEGPHRSLPNLVQPFYNTDLINNNQGKRHYNDSFGMSSTSNTPDFYNYLQPNNQQDANHSYHLMNTNKPGNTDYSKEQISNSGTNNFPSYSKDSNKKSTHGILSSSTGLYHATPASKYNPLQPTTPEYHSNNGVQTSEYRDATLMPRLNPSRYRTQTKNKSDGFSVVYQSKIGHRTNGTGLSSSYQEVNFGKRINSDQT</sequence>
<dbReference type="AlphaFoldDB" id="T1HM54"/>
<dbReference type="Proteomes" id="UP000015103">
    <property type="component" value="Unassembled WGS sequence"/>
</dbReference>
<feature type="compositionally biased region" description="Polar residues" evidence="1">
    <location>
        <begin position="448"/>
        <end position="484"/>
    </location>
</feature>
<feature type="region of interest" description="Disordered" evidence="1">
    <location>
        <begin position="448"/>
        <end position="532"/>
    </location>
</feature>
<accession>T1HM54</accession>
<reference evidence="3" key="1">
    <citation type="submission" date="2015-05" db="UniProtKB">
        <authorList>
            <consortium name="EnsemblMetazoa"/>
        </authorList>
    </citation>
    <scope>IDENTIFICATION</scope>
</reference>
<evidence type="ECO:0000256" key="1">
    <source>
        <dbReference type="SAM" id="MobiDB-lite"/>
    </source>
</evidence>
<evidence type="ECO:0000313" key="3">
    <source>
        <dbReference type="EnsemblMetazoa" id="RPRC005128-PA"/>
    </source>
</evidence>
<dbReference type="InParanoid" id="T1HM54"/>
<feature type="region of interest" description="Disordered" evidence="1">
    <location>
        <begin position="80"/>
        <end position="99"/>
    </location>
</feature>
<organism evidence="3 4">
    <name type="scientific">Rhodnius prolixus</name>
    <name type="common">Triatomid bug</name>
    <dbReference type="NCBI Taxonomy" id="13249"/>
    <lineage>
        <taxon>Eukaryota</taxon>
        <taxon>Metazoa</taxon>
        <taxon>Ecdysozoa</taxon>
        <taxon>Arthropoda</taxon>
        <taxon>Hexapoda</taxon>
        <taxon>Insecta</taxon>
        <taxon>Pterygota</taxon>
        <taxon>Neoptera</taxon>
        <taxon>Paraneoptera</taxon>
        <taxon>Hemiptera</taxon>
        <taxon>Heteroptera</taxon>
        <taxon>Panheteroptera</taxon>
        <taxon>Cimicomorpha</taxon>
        <taxon>Reduviidae</taxon>
        <taxon>Triatominae</taxon>
        <taxon>Rhodnius</taxon>
    </lineage>
</organism>
<feature type="signal peptide" evidence="2">
    <location>
        <begin position="1"/>
        <end position="17"/>
    </location>
</feature>
<dbReference type="HOGENOM" id="CLU_462011_0_0_1"/>
<protein>
    <submittedName>
        <fullName evidence="3">Uncharacterized protein</fullName>
    </submittedName>
</protein>
<proteinExistence type="predicted"/>